<evidence type="ECO:0000313" key="3">
    <source>
        <dbReference type="EMBL" id="UOE42339.1"/>
    </source>
</evidence>
<proteinExistence type="predicted"/>
<dbReference type="EMBL" id="CP094532">
    <property type="protein sequence ID" value="UOE42339.1"/>
    <property type="molecule type" value="Genomic_DNA"/>
</dbReference>
<dbReference type="InterPro" id="IPR037914">
    <property type="entry name" value="SpoVT-AbrB_sf"/>
</dbReference>
<organism evidence="3 4">
    <name type="scientific">Chryseobacterium suipulveris</name>
    <dbReference type="NCBI Taxonomy" id="2929800"/>
    <lineage>
        <taxon>Bacteria</taxon>
        <taxon>Pseudomonadati</taxon>
        <taxon>Bacteroidota</taxon>
        <taxon>Flavobacteriia</taxon>
        <taxon>Flavobacteriales</taxon>
        <taxon>Weeksellaceae</taxon>
        <taxon>Chryseobacterium group</taxon>
        <taxon>Chryseobacterium</taxon>
    </lineage>
</organism>
<dbReference type="SUPFAM" id="SSF89447">
    <property type="entry name" value="AbrB/MazE/MraZ-like"/>
    <property type="match status" value="1"/>
</dbReference>
<dbReference type="GO" id="GO:0003677">
    <property type="term" value="F:DNA binding"/>
    <property type="evidence" value="ECO:0007669"/>
    <property type="project" value="UniProtKB-KW"/>
</dbReference>
<evidence type="ECO:0000259" key="2">
    <source>
        <dbReference type="PROSITE" id="PS51740"/>
    </source>
</evidence>
<keyword evidence="1 3" id="KW-0238">DNA-binding</keyword>
<dbReference type="RefSeq" id="WP_243551407.1">
    <property type="nucleotide sequence ID" value="NZ_CP094532.1"/>
</dbReference>
<dbReference type="SMART" id="SM00966">
    <property type="entry name" value="SpoVT_AbrB"/>
    <property type="match status" value="1"/>
</dbReference>
<evidence type="ECO:0000313" key="4">
    <source>
        <dbReference type="Proteomes" id="UP000831460"/>
    </source>
</evidence>
<dbReference type="Gene3D" id="2.10.260.10">
    <property type="match status" value="1"/>
</dbReference>
<keyword evidence="4" id="KW-1185">Reference proteome</keyword>
<protein>
    <submittedName>
        <fullName evidence="3">AbrB/MazE/SpoVT family DNA-binding domain-containing protein</fullName>
    </submittedName>
</protein>
<dbReference type="Proteomes" id="UP000831460">
    <property type="component" value="Chromosome"/>
</dbReference>
<accession>A0ABY4BTX8</accession>
<dbReference type="InterPro" id="IPR007159">
    <property type="entry name" value="SpoVT-AbrB_dom"/>
</dbReference>
<name>A0ABY4BTX8_9FLAO</name>
<evidence type="ECO:0000256" key="1">
    <source>
        <dbReference type="PROSITE-ProRule" id="PRU01076"/>
    </source>
</evidence>
<reference evidence="3 4" key="1">
    <citation type="submission" date="2022-03" db="EMBL/GenBank/DDBJ databases">
        <title>Chryseobacterium sp. isolated from particulate matters in swine house.</title>
        <authorList>
            <person name="Won M."/>
            <person name="Kim S.-J."/>
            <person name="Kwon S.-W."/>
        </authorList>
    </citation>
    <scope>NUCLEOTIDE SEQUENCE [LARGE SCALE GENOMIC DNA]</scope>
    <source>
        <strain evidence="3 4">SC2-2</strain>
    </source>
</reference>
<feature type="domain" description="SpoVT-AbrB" evidence="2">
    <location>
        <begin position="3"/>
        <end position="48"/>
    </location>
</feature>
<gene>
    <name evidence="3" type="ORF">MTP09_06805</name>
</gene>
<dbReference type="PROSITE" id="PS51740">
    <property type="entry name" value="SPOVT_ABRB"/>
    <property type="match status" value="1"/>
</dbReference>
<sequence length="83" mass="9817">MTTRIRKIGNSSGIIISKAMLDQLNIEPKDELELYVEGDKILIKKVKQPREGWEEQFKNADLLEGEEDLMDFNNQFDDEEWTW</sequence>
<dbReference type="Pfam" id="PF04014">
    <property type="entry name" value="MazE_antitoxin"/>
    <property type="match status" value="1"/>
</dbReference>